<gene>
    <name evidence="4" type="ORF">L6773_09325</name>
</gene>
<dbReference type="RefSeq" id="WP_237853681.1">
    <property type="nucleotide sequence ID" value="NZ_JAKLWS010000009.1"/>
</dbReference>
<name>A0ABS9KD53_9BACT</name>
<evidence type="ECO:0000313" key="5">
    <source>
        <dbReference type="Proteomes" id="UP001165366"/>
    </source>
</evidence>
<evidence type="ECO:0000256" key="2">
    <source>
        <dbReference type="ARBA" id="ARBA00023004"/>
    </source>
</evidence>
<reference evidence="4" key="1">
    <citation type="submission" date="2022-01" db="EMBL/GenBank/DDBJ databases">
        <authorList>
            <person name="Wang Y."/>
        </authorList>
    </citation>
    <scope>NUCLEOTIDE SEQUENCE</scope>
    <source>
        <strain evidence="4">WB101</strain>
    </source>
</reference>
<evidence type="ECO:0000259" key="3">
    <source>
        <dbReference type="Pfam" id="PF06155"/>
    </source>
</evidence>
<keyword evidence="1" id="KW-0479">Metal-binding</keyword>
<dbReference type="Pfam" id="PF06155">
    <property type="entry name" value="GBBH-like_N"/>
    <property type="match status" value="1"/>
</dbReference>
<proteinExistence type="predicted"/>
<keyword evidence="5" id="KW-1185">Reference proteome</keyword>
<organism evidence="4 5">
    <name type="scientific">Rhodohalobacter sulfatireducens</name>
    <dbReference type="NCBI Taxonomy" id="2911366"/>
    <lineage>
        <taxon>Bacteria</taxon>
        <taxon>Pseudomonadati</taxon>
        <taxon>Balneolota</taxon>
        <taxon>Balneolia</taxon>
        <taxon>Balneolales</taxon>
        <taxon>Balneolaceae</taxon>
        <taxon>Rhodohalobacter</taxon>
    </lineage>
</organism>
<evidence type="ECO:0000256" key="1">
    <source>
        <dbReference type="ARBA" id="ARBA00022723"/>
    </source>
</evidence>
<dbReference type="PANTHER" id="PTHR35303">
    <property type="entry name" value="OS02G0197800 PROTEIN"/>
    <property type="match status" value="1"/>
</dbReference>
<dbReference type="InterPro" id="IPR010376">
    <property type="entry name" value="GBBH-like_N"/>
</dbReference>
<dbReference type="EMBL" id="JAKLWS010000009">
    <property type="protein sequence ID" value="MCG2588766.1"/>
    <property type="molecule type" value="Genomic_DNA"/>
</dbReference>
<protein>
    <submittedName>
        <fullName evidence="4">DUF971 domain-containing protein</fullName>
    </submittedName>
</protein>
<feature type="domain" description="Gamma-butyrobetaine hydroxylase-like N-terminal" evidence="3">
    <location>
        <begin position="12"/>
        <end position="100"/>
    </location>
</feature>
<keyword evidence="2" id="KW-0408">Iron</keyword>
<reference evidence="4" key="2">
    <citation type="submission" date="2024-05" db="EMBL/GenBank/DDBJ databases">
        <title>Rhodohalobacter halophilus gen. nov., sp. nov., a moderately halophilic member of the family Balneolaceae.</title>
        <authorList>
            <person name="Xia J."/>
        </authorList>
    </citation>
    <scope>NUCLEOTIDE SEQUENCE</scope>
    <source>
        <strain evidence="4">WB101</strain>
    </source>
</reference>
<accession>A0ABS9KD53</accession>
<evidence type="ECO:0000313" key="4">
    <source>
        <dbReference type="EMBL" id="MCG2588766.1"/>
    </source>
</evidence>
<dbReference type="InterPro" id="IPR038492">
    <property type="entry name" value="GBBH-like_N_sf"/>
</dbReference>
<comment type="caution">
    <text evidence="4">The sequence shown here is derived from an EMBL/GenBank/DDBJ whole genome shotgun (WGS) entry which is preliminary data.</text>
</comment>
<dbReference type="Gene3D" id="3.30.2020.30">
    <property type="match status" value="1"/>
</dbReference>
<sequence length="113" mass="12951">MSKREKPVSVDISNSDQTLTVEWADGHTSEFPLFGLRKNCPCVECRGGHSQMGRFEPQLFLVEPTRTYKIVSAEQIGNHALKITWNDGHNSGMYRWDLLRHMDESVQKLKESS</sequence>
<dbReference type="Proteomes" id="UP001165366">
    <property type="component" value="Unassembled WGS sequence"/>
</dbReference>